<protein>
    <recommendedName>
        <fullName evidence="6">Probable glycine dehydrogenase (decarboxylating) subunit 2</fullName>
        <ecNumber evidence="6">1.4.4.2</ecNumber>
    </recommendedName>
    <alternativeName>
        <fullName evidence="6">Glycine cleavage system P-protein subunit 2</fullName>
    </alternativeName>
    <alternativeName>
        <fullName evidence="6">Glycine decarboxylase subunit 2</fullName>
    </alternativeName>
    <alternativeName>
        <fullName evidence="6">Glycine dehydrogenase (aminomethyl-transferring) subunit 2</fullName>
    </alternativeName>
</protein>
<evidence type="ECO:0000256" key="5">
    <source>
        <dbReference type="ARBA" id="ARBA00049026"/>
    </source>
</evidence>
<dbReference type="Gene3D" id="3.90.1150.10">
    <property type="entry name" value="Aspartate Aminotransferase, domain 1"/>
    <property type="match status" value="1"/>
</dbReference>
<name>A0ABS0TA74_9STAP</name>
<dbReference type="Gene3D" id="3.40.640.10">
    <property type="entry name" value="Type I PLP-dependent aspartate aminotransferase-like (Major domain)"/>
    <property type="match status" value="1"/>
</dbReference>
<evidence type="ECO:0000256" key="4">
    <source>
        <dbReference type="ARBA" id="ARBA00023002"/>
    </source>
</evidence>
<dbReference type="Proteomes" id="UP000751852">
    <property type="component" value="Unassembled WGS sequence"/>
</dbReference>
<evidence type="ECO:0000259" key="7">
    <source>
        <dbReference type="Pfam" id="PF02347"/>
    </source>
</evidence>
<keyword evidence="10" id="KW-1185">Reference proteome</keyword>
<dbReference type="InterPro" id="IPR015424">
    <property type="entry name" value="PyrdxlP-dep_Trfase"/>
</dbReference>
<feature type="domain" description="Glycine dehydrogenase C-terminal" evidence="8">
    <location>
        <begin position="353"/>
        <end position="453"/>
    </location>
</feature>
<comment type="subunit">
    <text evidence="6">The glycine cleavage system is composed of four proteins: P, T, L and H. In this organism, the P 'protein' is a heterodimer of two subunits.</text>
</comment>
<comment type="function">
    <text evidence="2 6">The glycine cleavage system catalyzes the degradation of glycine. The P protein binds the alpha-amino group of glycine through its pyridoxal phosphate cofactor; CO(2) is released and the remaining methylamine moiety is then transferred to the lipoamide cofactor of the H protein.</text>
</comment>
<evidence type="ECO:0000256" key="3">
    <source>
        <dbReference type="ARBA" id="ARBA00022898"/>
    </source>
</evidence>
<dbReference type="SUPFAM" id="SSF53383">
    <property type="entry name" value="PLP-dependent transferases"/>
    <property type="match status" value="1"/>
</dbReference>
<evidence type="ECO:0000256" key="1">
    <source>
        <dbReference type="ARBA" id="ARBA00001933"/>
    </source>
</evidence>
<dbReference type="InterPro" id="IPR015422">
    <property type="entry name" value="PyrdxlP-dep_Trfase_small"/>
</dbReference>
<comment type="catalytic activity">
    <reaction evidence="5 6">
        <text>N(6)-[(R)-lipoyl]-L-lysyl-[glycine-cleavage complex H protein] + glycine + H(+) = N(6)-[(R)-S(8)-aminomethyldihydrolipoyl]-L-lysyl-[glycine-cleavage complex H protein] + CO2</text>
        <dbReference type="Rhea" id="RHEA:24304"/>
        <dbReference type="Rhea" id="RHEA-COMP:10494"/>
        <dbReference type="Rhea" id="RHEA-COMP:10495"/>
        <dbReference type="ChEBI" id="CHEBI:15378"/>
        <dbReference type="ChEBI" id="CHEBI:16526"/>
        <dbReference type="ChEBI" id="CHEBI:57305"/>
        <dbReference type="ChEBI" id="CHEBI:83099"/>
        <dbReference type="ChEBI" id="CHEBI:83143"/>
        <dbReference type="EC" id="1.4.4.2"/>
    </reaction>
</comment>
<dbReference type="PANTHER" id="PTHR11773">
    <property type="entry name" value="GLYCINE DEHYDROGENASE, DECARBOXYLATING"/>
    <property type="match status" value="1"/>
</dbReference>
<dbReference type="HAMAP" id="MF_00713">
    <property type="entry name" value="GcvPB"/>
    <property type="match status" value="1"/>
</dbReference>
<gene>
    <name evidence="6" type="primary">gcvPB</name>
    <name evidence="9" type="ORF">HHH54_08515</name>
</gene>
<keyword evidence="4 6" id="KW-0560">Oxidoreductase</keyword>
<dbReference type="GO" id="GO:0004375">
    <property type="term" value="F:glycine dehydrogenase (decarboxylating) activity"/>
    <property type="evidence" value="ECO:0007669"/>
    <property type="project" value="UniProtKB-EC"/>
</dbReference>
<dbReference type="EMBL" id="JABANU010000022">
    <property type="protein sequence ID" value="MBI5975639.1"/>
    <property type="molecule type" value="Genomic_DNA"/>
</dbReference>
<dbReference type="InterPro" id="IPR049315">
    <property type="entry name" value="GDC-P_N"/>
</dbReference>
<dbReference type="Pfam" id="PF21478">
    <property type="entry name" value="GcvP2_C"/>
    <property type="match status" value="1"/>
</dbReference>
<evidence type="ECO:0000256" key="6">
    <source>
        <dbReference type="HAMAP-Rule" id="MF_00713"/>
    </source>
</evidence>
<dbReference type="InterPro" id="IPR020581">
    <property type="entry name" value="GDC_P"/>
</dbReference>
<dbReference type="InterPro" id="IPR049316">
    <property type="entry name" value="GDC-P_C"/>
</dbReference>
<dbReference type="Pfam" id="PF02347">
    <property type="entry name" value="GDC-P"/>
    <property type="match status" value="1"/>
</dbReference>
<dbReference type="InterPro" id="IPR015421">
    <property type="entry name" value="PyrdxlP-dep_Trfase_major"/>
</dbReference>
<organism evidence="9 10">
    <name type="scientific">Staphylococcus canis</name>
    <dbReference type="NCBI Taxonomy" id="2724942"/>
    <lineage>
        <taxon>Bacteria</taxon>
        <taxon>Bacillati</taxon>
        <taxon>Bacillota</taxon>
        <taxon>Bacilli</taxon>
        <taxon>Bacillales</taxon>
        <taxon>Staphylococcaceae</taxon>
        <taxon>Staphylococcus</taxon>
    </lineage>
</organism>
<dbReference type="NCBIfam" id="NF003346">
    <property type="entry name" value="PRK04366.1"/>
    <property type="match status" value="1"/>
</dbReference>
<feature type="domain" description="Glycine cleavage system P-protein N-terminal" evidence="7">
    <location>
        <begin position="28"/>
        <end position="306"/>
    </location>
</feature>
<accession>A0ABS0TA74</accession>
<dbReference type="InterPro" id="IPR023012">
    <property type="entry name" value="GcvPB"/>
</dbReference>
<dbReference type="EC" id="1.4.4.2" evidence="6"/>
<comment type="cofactor">
    <cofactor evidence="1 6">
        <name>pyridoxal 5'-phosphate</name>
        <dbReference type="ChEBI" id="CHEBI:597326"/>
    </cofactor>
</comment>
<dbReference type="CDD" id="cd00613">
    <property type="entry name" value="GDC-P"/>
    <property type="match status" value="1"/>
</dbReference>
<evidence type="ECO:0000259" key="8">
    <source>
        <dbReference type="Pfam" id="PF21478"/>
    </source>
</evidence>
<reference evidence="9 10" key="1">
    <citation type="submission" date="2020-04" db="EMBL/GenBank/DDBJ databases">
        <title>Staphylococcus species from domestic dog.</title>
        <authorList>
            <person name="Paterson G.K."/>
        </authorList>
    </citation>
    <scope>NUCLEOTIDE SEQUENCE [LARGE SCALE GENOMIC DNA]</scope>
    <source>
        <strain evidence="9 10">H16/1A</strain>
    </source>
</reference>
<evidence type="ECO:0000313" key="10">
    <source>
        <dbReference type="Proteomes" id="UP000751852"/>
    </source>
</evidence>
<comment type="similarity">
    <text evidence="6">Belongs to the GcvP family. C-terminal subunit subfamily.</text>
</comment>
<dbReference type="Gene3D" id="6.20.440.10">
    <property type="match status" value="1"/>
</dbReference>
<keyword evidence="3 6" id="KW-0663">Pyridoxal phosphate</keyword>
<dbReference type="RefSeq" id="WP_198618414.1">
    <property type="nucleotide sequence ID" value="NZ_JABANU010000022.1"/>
</dbReference>
<feature type="modified residue" description="N6-(pyridoxal phosphate)lysine" evidence="6">
    <location>
        <position position="273"/>
    </location>
</feature>
<dbReference type="PANTHER" id="PTHR11773:SF1">
    <property type="entry name" value="GLYCINE DEHYDROGENASE (DECARBOXYLATING), MITOCHONDRIAL"/>
    <property type="match status" value="1"/>
</dbReference>
<comment type="caution">
    <text evidence="9">The sequence shown here is derived from an EMBL/GenBank/DDBJ whole genome shotgun (WGS) entry which is preliminary data.</text>
</comment>
<sequence length="490" mass="54969">MVSKSSPLIFERSKAGRFAYSLPPKEIDNNVADKILDKKFLRKEKAEFPEVSELDLIRHYTELSNKNFGVDTGFYPLGSCTMKYNPKINEKVARLNGFAESHPLQDVDQVQGSLEIIYSLQEELKEITGMDEISLQPAAGAHGEWTSLMIFKAYHLKNGDTQRNEVIVPDSAHGTNPASATFSGFKSVTVKSNEKGEVDIEHLKELVSEKTAAIMLTNPNTLGIFETNIMEIRDIVHEAGGLLYYDGANLNAIMDKVRPGDMGFDAVHLNLHKTFTGPHGGGGPGAGPIGVKKELREFLPKPLVVKNGDRFEYDNDIEYSIGRVKPYYGNFGIYLRAYTYIRSMGYQGLKEVSEAAVLNANYIKARLKDTFDIPFDQFCKHEFVLSGKRQKKLGVRTLDMAKRLLDFGVHPPTVYFPLIVDEAMMIEPTETESKETLDHFIDALLQIAKEAEEDPDKVLEAPHTTIIDRLDETTAARKPILKFEELKAEK</sequence>
<evidence type="ECO:0000313" key="9">
    <source>
        <dbReference type="EMBL" id="MBI5975639.1"/>
    </source>
</evidence>
<evidence type="ECO:0000256" key="2">
    <source>
        <dbReference type="ARBA" id="ARBA00003788"/>
    </source>
</evidence>
<proteinExistence type="inferred from homology"/>